<name>A0A0S4ISK6_BODSA</name>
<evidence type="ECO:0000259" key="2">
    <source>
        <dbReference type="Pfam" id="PF10367"/>
    </source>
</evidence>
<protein>
    <submittedName>
        <fullName evidence="3">Clathrin-like protein, putative</fullName>
    </submittedName>
</protein>
<dbReference type="EMBL" id="CYKH01000367">
    <property type="protein sequence ID" value="CUF60677.1"/>
    <property type="molecule type" value="Genomic_DNA"/>
</dbReference>
<dbReference type="GO" id="GO:0034058">
    <property type="term" value="P:endosomal vesicle fusion"/>
    <property type="evidence" value="ECO:0007669"/>
    <property type="project" value="TreeGrafter"/>
</dbReference>
<evidence type="ECO:0000313" key="3">
    <source>
        <dbReference type="EMBL" id="CUF60677.1"/>
    </source>
</evidence>
<dbReference type="Pfam" id="PF10366">
    <property type="entry name" value="Vps39_1"/>
    <property type="match status" value="1"/>
</dbReference>
<keyword evidence="4" id="KW-1185">Reference proteome</keyword>
<dbReference type="GO" id="GO:0006914">
    <property type="term" value="P:autophagy"/>
    <property type="evidence" value="ECO:0007669"/>
    <property type="project" value="TreeGrafter"/>
</dbReference>
<dbReference type="Pfam" id="PF10367">
    <property type="entry name" value="zf-Vps39_C"/>
    <property type="match status" value="1"/>
</dbReference>
<proteinExistence type="predicted"/>
<dbReference type="PANTHER" id="PTHR12894:SF27">
    <property type="entry name" value="TRANSFORMING GROWTH FACTOR-BETA RECEPTOR-ASSOCIATED PROTEIN 1"/>
    <property type="match status" value="1"/>
</dbReference>
<dbReference type="PANTHER" id="PTHR12894">
    <property type="entry name" value="CNH DOMAIN CONTAINING"/>
    <property type="match status" value="1"/>
</dbReference>
<reference evidence="4" key="1">
    <citation type="submission" date="2015-09" db="EMBL/GenBank/DDBJ databases">
        <authorList>
            <consortium name="Pathogen Informatics"/>
        </authorList>
    </citation>
    <scope>NUCLEOTIDE SEQUENCE [LARGE SCALE GENOMIC DNA]</scope>
    <source>
        <strain evidence="4">Lake Konstanz</strain>
    </source>
</reference>
<dbReference type="GO" id="GO:0016020">
    <property type="term" value="C:membrane"/>
    <property type="evidence" value="ECO:0007669"/>
    <property type="project" value="TreeGrafter"/>
</dbReference>
<sequence length="514" mass="58139">MPNKPTDDEGMTQATIDTAILRSLVLLKKEEALVDFLTRPNSCVLEDIEFFMKVHRQWTPLIAFWRGRGLHEDSLALLHTLGVCGSAQPGSDYRPQLFGQNCLQNSTPVVELVDDVIAHDGLPQNEMTQEDIERRLAVVLQDRDKDPSTIPESDYNKVVCQLVGVIGCLYYLRHLDMNKNGEKILFSEYCGWLLANVDPYYSLTMFTKSVISKHDHSDVVKTLNNVGEDGKISANVRVCHYLEMIMGNKCNDIDDKDLHNERLRALIQLVMADRQPNDTTVPMSQKKLQSFLATSQFYDPIMAVQWLTGPKEYAKSFFRERALVYRRLKQHADAIGMYLNEVGSLDEAKQYATEVAHEDGDAFQVLLMNLMKPDPNGGVRIREALDVIHHCDGVDARSALPMLPGDTPLAALKGFLSKSLRQSQSKHHSTEVLASVLKQRWQQSRAAAVRVKTRFATIDVDTVCAECNKKIRPDTVFARFPNGVVVHQACLENEHVCPHTHKDFRTGIETIFYK</sequence>
<organism evidence="3 4">
    <name type="scientific">Bodo saltans</name>
    <name type="common">Flagellated protozoan</name>
    <dbReference type="NCBI Taxonomy" id="75058"/>
    <lineage>
        <taxon>Eukaryota</taxon>
        <taxon>Discoba</taxon>
        <taxon>Euglenozoa</taxon>
        <taxon>Kinetoplastea</taxon>
        <taxon>Metakinetoplastina</taxon>
        <taxon>Eubodonida</taxon>
        <taxon>Bodonidae</taxon>
        <taxon>Bodo</taxon>
    </lineage>
</organism>
<feature type="domain" description="Vacuolar sorting protein 39/Transforming growth factor beta receptor-associated" evidence="1">
    <location>
        <begin position="16"/>
        <end position="87"/>
    </location>
</feature>
<dbReference type="GO" id="GO:0005737">
    <property type="term" value="C:cytoplasm"/>
    <property type="evidence" value="ECO:0007669"/>
    <property type="project" value="TreeGrafter"/>
</dbReference>
<accession>A0A0S4ISK6</accession>
<dbReference type="VEuPathDB" id="TriTrypDB:BSAL_63990"/>
<feature type="domain" description="Vacuolar sorting protein 39/Transforming growth factor beta receptor-associated zinc finger" evidence="2">
    <location>
        <begin position="458"/>
        <end position="492"/>
    </location>
</feature>
<evidence type="ECO:0000313" key="4">
    <source>
        <dbReference type="Proteomes" id="UP000051952"/>
    </source>
</evidence>
<gene>
    <name evidence="3" type="ORF">BSAL_63990</name>
</gene>
<dbReference type="InterPro" id="IPR019453">
    <property type="entry name" value="VPS39/TGFA1_Znf"/>
</dbReference>
<dbReference type="OrthoDB" id="5325112at2759"/>
<dbReference type="InterPro" id="IPR032914">
    <property type="entry name" value="Vam6/VPS39/TRAP1"/>
</dbReference>
<dbReference type="InterPro" id="IPR019452">
    <property type="entry name" value="VPS39/TGF_beta_rcpt-assoc_1"/>
</dbReference>
<dbReference type="Proteomes" id="UP000051952">
    <property type="component" value="Unassembled WGS sequence"/>
</dbReference>
<evidence type="ECO:0000259" key="1">
    <source>
        <dbReference type="Pfam" id="PF10366"/>
    </source>
</evidence>
<dbReference type="AlphaFoldDB" id="A0A0S4ISK6"/>